<evidence type="ECO:0000256" key="4">
    <source>
        <dbReference type="ARBA" id="ARBA00022723"/>
    </source>
</evidence>
<dbReference type="GO" id="GO:0005524">
    <property type="term" value="F:ATP binding"/>
    <property type="evidence" value="ECO:0007669"/>
    <property type="project" value="UniProtKB-UniRule"/>
</dbReference>
<keyword evidence="2" id="KW-0217">Developmental protein</keyword>
<evidence type="ECO:0000256" key="3">
    <source>
        <dbReference type="ARBA" id="ARBA00022553"/>
    </source>
</evidence>
<dbReference type="GO" id="GO:0007283">
    <property type="term" value="P:spermatogenesis"/>
    <property type="evidence" value="ECO:0007669"/>
    <property type="project" value="UniProtKB-KW"/>
</dbReference>
<dbReference type="EMBL" id="NNAY01000782">
    <property type="protein sequence ID" value="OXU26538.1"/>
    <property type="molecule type" value="Genomic_DNA"/>
</dbReference>
<dbReference type="FunFam" id="1.10.510.10:FF:000571">
    <property type="entry name" value="Maternal embryonic leucine zipper kinase"/>
    <property type="match status" value="1"/>
</dbReference>
<feature type="compositionally biased region" description="Low complexity" evidence="11">
    <location>
        <begin position="320"/>
        <end position="330"/>
    </location>
</feature>
<dbReference type="GO" id="GO:0050321">
    <property type="term" value="F:tau-protein kinase activity"/>
    <property type="evidence" value="ECO:0007669"/>
    <property type="project" value="TreeGrafter"/>
</dbReference>
<keyword evidence="7 10" id="KW-0067">ATP-binding</keyword>
<dbReference type="InterPro" id="IPR011009">
    <property type="entry name" value="Kinase-like_dom_sf"/>
</dbReference>
<comment type="cofactor">
    <cofactor evidence="1">
        <name>Mg(2+)</name>
        <dbReference type="ChEBI" id="CHEBI:18420"/>
    </cofactor>
</comment>
<keyword evidence="6" id="KW-0221">Differentiation</keyword>
<feature type="domain" description="Protein kinase" evidence="12">
    <location>
        <begin position="37"/>
        <end position="301"/>
    </location>
</feature>
<keyword evidence="5 10" id="KW-0547">Nucleotide-binding</keyword>
<evidence type="ECO:0000256" key="11">
    <source>
        <dbReference type="SAM" id="MobiDB-lite"/>
    </source>
</evidence>
<dbReference type="InterPro" id="IPR000719">
    <property type="entry name" value="Prot_kinase_dom"/>
</dbReference>
<keyword evidence="14" id="KW-1185">Reference proteome</keyword>
<dbReference type="STRING" id="543379.A0A232F7V7"/>
<dbReference type="SMART" id="SM00220">
    <property type="entry name" value="S_TKc"/>
    <property type="match status" value="1"/>
</dbReference>
<keyword evidence="9" id="KW-0744">Spermatogenesis</keyword>
<dbReference type="GO" id="GO:0000226">
    <property type="term" value="P:microtubule cytoskeleton organization"/>
    <property type="evidence" value="ECO:0007669"/>
    <property type="project" value="TreeGrafter"/>
</dbReference>
<feature type="compositionally biased region" description="Basic residues" evidence="11">
    <location>
        <begin position="331"/>
        <end position="341"/>
    </location>
</feature>
<dbReference type="InterPro" id="IPR017441">
    <property type="entry name" value="Protein_kinase_ATP_BS"/>
</dbReference>
<dbReference type="PROSITE" id="PS00107">
    <property type="entry name" value="PROTEIN_KINASE_ATP"/>
    <property type="match status" value="1"/>
</dbReference>
<sequence length="354" mass="39397">MATDPLSKGKQSNQNSGKKDEHGESESKLTVLENHGYTLGKTIGVGTFATVKIAKSERHGYQVAVKIVSKFQAPSANLNKFLPSEIEVVKGLRHPHLIRFLQAIETSHSTFFPSISEFTLSWNSQKTVAYSIYFDATNLSTKFAVAVGIDSCSTLLITVTKEESCTDVKCENLLMDRHYNLKLSDFGFARGHMKSTNGVAPLCETMCGSFAYSSPEILRGIPYQPQLSDIWSSGVVLYTMVFGRMPFDEDNWSRLLKQVQSKIVFPESPKVSQECRNLILRILVPQRSRPRICEIQNDVWLAIPTATAQTSTDDDFLGESSNSAKSQQKSVSKKSSQKSRKSNSSDENEQKNSK</sequence>
<evidence type="ECO:0000256" key="2">
    <source>
        <dbReference type="ARBA" id="ARBA00022473"/>
    </source>
</evidence>
<evidence type="ECO:0000256" key="10">
    <source>
        <dbReference type="PROSITE-ProRule" id="PRU10141"/>
    </source>
</evidence>
<evidence type="ECO:0000256" key="5">
    <source>
        <dbReference type="ARBA" id="ARBA00022741"/>
    </source>
</evidence>
<evidence type="ECO:0000256" key="9">
    <source>
        <dbReference type="ARBA" id="ARBA00022871"/>
    </source>
</evidence>
<evidence type="ECO:0000256" key="1">
    <source>
        <dbReference type="ARBA" id="ARBA00001946"/>
    </source>
</evidence>
<dbReference type="Proteomes" id="UP000215335">
    <property type="component" value="Unassembled WGS sequence"/>
</dbReference>
<evidence type="ECO:0000256" key="8">
    <source>
        <dbReference type="ARBA" id="ARBA00022842"/>
    </source>
</evidence>
<feature type="region of interest" description="Disordered" evidence="11">
    <location>
        <begin position="311"/>
        <end position="354"/>
    </location>
</feature>
<evidence type="ECO:0000313" key="13">
    <source>
        <dbReference type="EMBL" id="OXU26538.1"/>
    </source>
</evidence>
<dbReference type="PROSITE" id="PS50011">
    <property type="entry name" value="PROTEIN_KINASE_DOM"/>
    <property type="match status" value="1"/>
</dbReference>
<dbReference type="Gene3D" id="3.30.200.20">
    <property type="entry name" value="Phosphorylase Kinase, domain 1"/>
    <property type="match status" value="1"/>
</dbReference>
<comment type="caution">
    <text evidence="13">The sequence shown here is derived from an EMBL/GenBank/DDBJ whole genome shotgun (WGS) entry which is preliminary data.</text>
</comment>
<dbReference type="GO" id="GO:0035556">
    <property type="term" value="P:intracellular signal transduction"/>
    <property type="evidence" value="ECO:0007669"/>
    <property type="project" value="TreeGrafter"/>
</dbReference>
<dbReference type="GO" id="GO:0046872">
    <property type="term" value="F:metal ion binding"/>
    <property type="evidence" value="ECO:0007669"/>
    <property type="project" value="UniProtKB-KW"/>
</dbReference>
<name>A0A232F7V7_9HYME</name>
<keyword evidence="4" id="KW-0479">Metal-binding</keyword>
<dbReference type="OrthoDB" id="504170at2759"/>
<accession>A0A232F7V7</accession>
<reference evidence="13 14" key="1">
    <citation type="journal article" date="2017" name="Curr. Biol.">
        <title>The Evolution of Venom by Co-option of Single-Copy Genes.</title>
        <authorList>
            <person name="Martinson E.O."/>
            <person name="Mrinalini"/>
            <person name="Kelkar Y.D."/>
            <person name="Chang C.H."/>
            <person name="Werren J.H."/>
        </authorList>
    </citation>
    <scope>NUCLEOTIDE SEQUENCE [LARGE SCALE GENOMIC DNA]</scope>
    <source>
        <strain evidence="13 14">Alberta</strain>
        <tissue evidence="13">Whole body</tissue>
    </source>
</reference>
<dbReference type="SUPFAM" id="SSF56112">
    <property type="entry name" value="Protein kinase-like (PK-like)"/>
    <property type="match status" value="1"/>
</dbReference>
<evidence type="ECO:0000256" key="6">
    <source>
        <dbReference type="ARBA" id="ARBA00022782"/>
    </source>
</evidence>
<proteinExistence type="predicted"/>
<dbReference type="GO" id="GO:0030154">
    <property type="term" value="P:cell differentiation"/>
    <property type="evidence" value="ECO:0007669"/>
    <property type="project" value="UniProtKB-KW"/>
</dbReference>
<dbReference type="GO" id="GO:0005737">
    <property type="term" value="C:cytoplasm"/>
    <property type="evidence" value="ECO:0007669"/>
    <property type="project" value="TreeGrafter"/>
</dbReference>
<dbReference type="Gene3D" id="1.10.510.10">
    <property type="entry name" value="Transferase(Phosphotransferase) domain 1"/>
    <property type="match status" value="1"/>
</dbReference>
<dbReference type="AlphaFoldDB" id="A0A232F7V7"/>
<evidence type="ECO:0000259" key="12">
    <source>
        <dbReference type="PROSITE" id="PS50011"/>
    </source>
</evidence>
<dbReference type="Pfam" id="PF00069">
    <property type="entry name" value="Pkinase"/>
    <property type="match status" value="1"/>
</dbReference>
<keyword evidence="8" id="KW-0460">Magnesium</keyword>
<feature type="region of interest" description="Disordered" evidence="11">
    <location>
        <begin position="1"/>
        <end position="27"/>
    </location>
</feature>
<dbReference type="PANTHER" id="PTHR24346">
    <property type="entry name" value="MAP/MICROTUBULE AFFINITY-REGULATING KINASE"/>
    <property type="match status" value="1"/>
</dbReference>
<evidence type="ECO:0000256" key="7">
    <source>
        <dbReference type="ARBA" id="ARBA00022840"/>
    </source>
</evidence>
<feature type="compositionally biased region" description="Basic and acidic residues" evidence="11">
    <location>
        <begin position="17"/>
        <end position="27"/>
    </location>
</feature>
<organism evidence="13 14">
    <name type="scientific">Trichomalopsis sarcophagae</name>
    <dbReference type="NCBI Taxonomy" id="543379"/>
    <lineage>
        <taxon>Eukaryota</taxon>
        <taxon>Metazoa</taxon>
        <taxon>Ecdysozoa</taxon>
        <taxon>Arthropoda</taxon>
        <taxon>Hexapoda</taxon>
        <taxon>Insecta</taxon>
        <taxon>Pterygota</taxon>
        <taxon>Neoptera</taxon>
        <taxon>Endopterygota</taxon>
        <taxon>Hymenoptera</taxon>
        <taxon>Apocrita</taxon>
        <taxon>Proctotrupomorpha</taxon>
        <taxon>Chalcidoidea</taxon>
        <taxon>Pteromalidae</taxon>
        <taxon>Pteromalinae</taxon>
        <taxon>Trichomalopsis</taxon>
    </lineage>
</organism>
<gene>
    <name evidence="13" type="ORF">TSAR_014459</name>
</gene>
<evidence type="ECO:0000313" key="14">
    <source>
        <dbReference type="Proteomes" id="UP000215335"/>
    </source>
</evidence>
<dbReference type="PANTHER" id="PTHR24346:SF102">
    <property type="entry name" value="TESTIS-SPECIFIC SERINE_THREONINE-PROTEIN KINASE 1"/>
    <property type="match status" value="1"/>
</dbReference>
<protein>
    <recommendedName>
        <fullName evidence="12">Protein kinase domain-containing protein</fullName>
    </recommendedName>
</protein>
<keyword evidence="3" id="KW-0597">Phosphoprotein</keyword>
<feature type="binding site" evidence="10">
    <location>
        <position position="66"/>
    </location>
    <ligand>
        <name>ATP</name>
        <dbReference type="ChEBI" id="CHEBI:30616"/>
    </ligand>
</feature>